<sequence>MARVDKCPQFGILLREDQMVIVCLERHSKTLIWLKIHGLHYNDKSIFDYMLDQHLVSMMDASQETSQSFSSGIEIIHLMPNIDWQVYFIVIIMVQDAVGIKYVICMCCKYPIFNTSGPTLALEETHDAICIPYMRHIPKFVLNIGETPFMWLPAHPDRTPNE</sequence>
<dbReference type="STRING" id="403673.A0A177W898"/>
<dbReference type="PANTHER" id="PTHR13363:SF5">
    <property type="entry name" value="E3 UBIQUITIN-PROTEIN LIGASE RNF123"/>
    <property type="match status" value="1"/>
</dbReference>
<proteinExistence type="predicted"/>
<gene>
    <name evidence="4" type="ORF">BDEG_20114</name>
    <name evidence="5" type="ORF">BDEG_27943</name>
</gene>
<dbReference type="eggNOG" id="KOG2242">
    <property type="taxonomic scope" value="Eukaryota"/>
</dbReference>
<dbReference type="InterPro" id="IPR045129">
    <property type="entry name" value="RNF123/RKP/RSPRY1"/>
</dbReference>
<evidence type="ECO:0000256" key="3">
    <source>
        <dbReference type="ARBA" id="ARBA00022833"/>
    </source>
</evidence>
<keyword evidence="1" id="KW-0479">Metal-binding</keyword>
<name>A0A177W898_BATDL</name>
<dbReference type="GO" id="GO:0005737">
    <property type="term" value="C:cytoplasm"/>
    <property type="evidence" value="ECO:0007669"/>
    <property type="project" value="TreeGrafter"/>
</dbReference>
<evidence type="ECO:0000256" key="2">
    <source>
        <dbReference type="ARBA" id="ARBA00022771"/>
    </source>
</evidence>
<reference evidence="4 6" key="1">
    <citation type="submission" date="2006-10" db="EMBL/GenBank/DDBJ databases">
        <title>The Genome Sequence of Batrachochytrium dendrobatidis JEL423.</title>
        <authorList>
            <consortium name="The Broad Institute Genome Sequencing Platform"/>
            <person name="Birren B."/>
            <person name="Lander E."/>
            <person name="Galagan J."/>
            <person name="Cuomo C."/>
            <person name="Devon K."/>
            <person name="Jaffe D."/>
            <person name="Butler J."/>
            <person name="Alvarez P."/>
            <person name="Gnerre S."/>
            <person name="Grabherr M."/>
            <person name="Kleber M."/>
            <person name="Mauceli E."/>
            <person name="Brockman W."/>
            <person name="Young S."/>
            <person name="LaButti K."/>
            <person name="Sykes S."/>
            <person name="DeCaprio D."/>
            <person name="Crawford M."/>
            <person name="Koehrsen M."/>
            <person name="Engels R."/>
            <person name="Montgomery P."/>
            <person name="Pearson M."/>
            <person name="Howarth C."/>
            <person name="Larson L."/>
            <person name="White J."/>
            <person name="O'Leary S."/>
            <person name="Kodira C."/>
            <person name="Zeng Q."/>
            <person name="Yandava C."/>
            <person name="Alvarado L."/>
            <person name="Longcore J."/>
            <person name="James T."/>
        </authorList>
    </citation>
    <scope>NUCLEOTIDE SEQUENCE [LARGE SCALE GENOMIC DNA]</scope>
    <source>
        <strain evidence="4 6">JEL423</strain>
    </source>
</reference>
<accession>A0A177W898</accession>
<dbReference type="Proteomes" id="UP000077115">
    <property type="component" value="Unassembled WGS sequence"/>
</dbReference>
<dbReference type="GO" id="GO:0051603">
    <property type="term" value="P:proteolysis involved in protein catabolic process"/>
    <property type="evidence" value="ECO:0007669"/>
    <property type="project" value="TreeGrafter"/>
</dbReference>
<evidence type="ECO:0000256" key="1">
    <source>
        <dbReference type="ARBA" id="ARBA00022723"/>
    </source>
</evidence>
<reference evidence="4 6" key="2">
    <citation type="submission" date="2016-05" db="EMBL/GenBank/DDBJ databases">
        <title>Lineage-specific infection strategies underlie the spectrum of fungal disease in amphibians.</title>
        <authorList>
            <person name="Cuomo C.A."/>
            <person name="Farrer R.A."/>
            <person name="James T."/>
            <person name="Longcore J."/>
            <person name="Birren B."/>
        </authorList>
    </citation>
    <scope>NUCLEOTIDE SEQUENCE [LARGE SCALE GENOMIC DNA]</scope>
    <source>
        <strain evidence="4 6">JEL423</strain>
    </source>
</reference>
<dbReference type="EMBL" id="DS022300">
    <property type="protein sequence ID" value="OAJ35884.1"/>
    <property type="molecule type" value="Genomic_DNA"/>
</dbReference>
<keyword evidence="3" id="KW-0862">Zinc</keyword>
<dbReference type="VEuPathDB" id="FungiDB:BDEG_27943"/>
<dbReference type="VEuPathDB" id="FungiDB:BDEG_20114"/>
<protein>
    <submittedName>
        <fullName evidence="4">Uncharacterized protein</fullName>
    </submittedName>
</protein>
<evidence type="ECO:0000313" key="6">
    <source>
        <dbReference type="Proteomes" id="UP000077115"/>
    </source>
</evidence>
<dbReference type="GO" id="GO:0008270">
    <property type="term" value="F:zinc ion binding"/>
    <property type="evidence" value="ECO:0007669"/>
    <property type="project" value="UniProtKB-KW"/>
</dbReference>
<evidence type="ECO:0000313" key="5">
    <source>
        <dbReference type="EMBL" id="OAJ44741.1"/>
    </source>
</evidence>
<keyword evidence="2" id="KW-0863">Zinc-finger</keyword>
<dbReference type="GO" id="GO:0004842">
    <property type="term" value="F:ubiquitin-protein transferase activity"/>
    <property type="evidence" value="ECO:0007669"/>
    <property type="project" value="InterPro"/>
</dbReference>
<dbReference type="EMBL" id="DS022313">
    <property type="protein sequence ID" value="OAJ44741.1"/>
    <property type="molecule type" value="Genomic_DNA"/>
</dbReference>
<organism evidence="4 6">
    <name type="scientific">Batrachochytrium dendrobatidis (strain JEL423)</name>
    <dbReference type="NCBI Taxonomy" id="403673"/>
    <lineage>
        <taxon>Eukaryota</taxon>
        <taxon>Fungi</taxon>
        <taxon>Fungi incertae sedis</taxon>
        <taxon>Chytridiomycota</taxon>
        <taxon>Chytridiomycota incertae sedis</taxon>
        <taxon>Chytridiomycetes</taxon>
        <taxon>Rhizophydiales</taxon>
        <taxon>Rhizophydiales incertae sedis</taxon>
        <taxon>Batrachochytrium</taxon>
    </lineage>
</organism>
<evidence type="ECO:0000313" key="4">
    <source>
        <dbReference type="EMBL" id="OAJ35884.1"/>
    </source>
</evidence>
<dbReference type="AlphaFoldDB" id="A0A177W898"/>
<dbReference type="PANTHER" id="PTHR13363">
    <property type="entry name" value="RING FINGER AND SRY DOMAIN-CONTAINING"/>
    <property type="match status" value="1"/>
</dbReference>